<keyword evidence="5" id="KW-1003">Cell membrane</keyword>
<dbReference type="PANTHER" id="PTHR30472">
    <property type="entry name" value="FERRIC ENTEROBACTIN TRANSPORT SYSTEM PERMEASE PROTEIN"/>
    <property type="match status" value="1"/>
</dbReference>
<feature type="transmembrane region" description="Helical" evidence="13">
    <location>
        <begin position="298"/>
        <end position="316"/>
    </location>
</feature>
<evidence type="ECO:0000256" key="2">
    <source>
        <dbReference type="ARBA" id="ARBA00007935"/>
    </source>
</evidence>
<dbReference type="AlphaFoldDB" id="A0A0K9GXN5"/>
<dbReference type="Proteomes" id="UP000037146">
    <property type="component" value="Unassembled WGS sequence"/>
</dbReference>
<sequence>MKKIAWSFFIVSSLIIIVFSISAVSGSLKVSIGELVSGLFTGTNENVAIIKDLRFPRLIIALFTGASLAVSGVLLQAVMKNPLAEAGIIGIAAGGRFVYILVISIFPQLFFWTPLFAFMGGALACFLVFSLSWKSGLSPLRIILVGVAINATFTGLGQALTYFTGFSSLTHATVSGLALKTWNDVDVMLIYGSIGLILSLFLASWCNVLALQDKTAKNLGFNLTKVRLLVSIVAVLLAAVATSVAGVIAFVGLLIPHIGRLIVGTDHKVLIPFSALAGALLILAADTLGRMILPPNDIPASIIMMMIGGPFLIILLRKSERIHGN</sequence>
<feature type="transmembrane region" description="Helical" evidence="13">
    <location>
        <begin position="6"/>
        <end position="24"/>
    </location>
</feature>
<evidence type="ECO:0000256" key="8">
    <source>
        <dbReference type="ARBA" id="ARBA00023004"/>
    </source>
</evidence>
<dbReference type="Gene3D" id="1.10.3470.10">
    <property type="entry name" value="ABC transporter involved in vitamin B12 uptake, BtuC"/>
    <property type="match status" value="1"/>
</dbReference>
<name>A0A0K9GXN5_9BACI</name>
<proteinExistence type="inferred from homology"/>
<comment type="similarity">
    <text evidence="2">Belongs to the binding-protein-dependent transport system permease family. FecCD subfamily.</text>
</comment>
<dbReference type="PANTHER" id="PTHR30472:SF21">
    <property type="entry name" value="HEME-IRON TRANSPORT SYSTEM PERMEASE PROTEIN ISDF-RELATED"/>
    <property type="match status" value="1"/>
</dbReference>
<evidence type="ECO:0000256" key="10">
    <source>
        <dbReference type="ARBA" id="ARBA00025320"/>
    </source>
</evidence>
<evidence type="ECO:0000256" key="5">
    <source>
        <dbReference type="ARBA" id="ARBA00022475"/>
    </source>
</evidence>
<organism evidence="14 15">
    <name type="scientific">Peribacillus loiseleuriae</name>
    <dbReference type="NCBI Taxonomy" id="1679170"/>
    <lineage>
        <taxon>Bacteria</taxon>
        <taxon>Bacillati</taxon>
        <taxon>Bacillota</taxon>
        <taxon>Bacilli</taxon>
        <taxon>Bacillales</taxon>
        <taxon>Bacillaceae</taxon>
        <taxon>Peribacillus</taxon>
    </lineage>
</organism>
<evidence type="ECO:0000256" key="1">
    <source>
        <dbReference type="ARBA" id="ARBA00004651"/>
    </source>
</evidence>
<evidence type="ECO:0000256" key="6">
    <source>
        <dbReference type="ARBA" id="ARBA00022692"/>
    </source>
</evidence>
<keyword evidence="8" id="KW-0408">Iron</keyword>
<dbReference type="FunFam" id="1.10.3470.10:FF:000001">
    <property type="entry name" value="Vitamin B12 ABC transporter permease BtuC"/>
    <property type="match status" value="1"/>
</dbReference>
<evidence type="ECO:0000256" key="7">
    <source>
        <dbReference type="ARBA" id="ARBA00022989"/>
    </source>
</evidence>
<dbReference type="CDD" id="cd06550">
    <property type="entry name" value="TM_ABC_iron-siderophores_like"/>
    <property type="match status" value="1"/>
</dbReference>
<gene>
    <name evidence="14" type="ORF">AC625_19545</name>
</gene>
<dbReference type="OrthoDB" id="9811721at2"/>
<dbReference type="GO" id="GO:0033214">
    <property type="term" value="P:siderophore-iron import into cell"/>
    <property type="evidence" value="ECO:0007669"/>
    <property type="project" value="TreeGrafter"/>
</dbReference>
<evidence type="ECO:0000256" key="3">
    <source>
        <dbReference type="ARBA" id="ARBA00018524"/>
    </source>
</evidence>
<comment type="function">
    <text evidence="10">Part of the binding-protein-dependent transport system for heme-iron. Responsible for the translocation of the substrate across the membrane.</text>
</comment>
<dbReference type="EMBL" id="LFZW01000001">
    <property type="protein sequence ID" value="KMY51464.1"/>
    <property type="molecule type" value="Genomic_DNA"/>
</dbReference>
<dbReference type="PATRIC" id="fig|1679170.3.peg.4438"/>
<keyword evidence="6 13" id="KW-0812">Transmembrane</keyword>
<evidence type="ECO:0000256" key="4">
    <source>
        <dbReference type="ARBA" id="ARBA00022448"/>
    </source>
</evidence>
<feature type="transmembrane region" description="Helical" evidence="13">
    <location>
        <begin position="187"/>
        <end position="210"/>
    </location>
</feature>
<feature type="transmembrane region" description="Helical" evidence="13">
    <location>
        <begin position="58"/>
        <end position="77"/>
    </location>
</feature>
<accession>A0A0K9GXN5</accession>
<evidence type="ECO:0000313" key="14">
    <source>
        <dbReference type="EMBL" id="KMY51464.1"/>
    </source>
</evidence>
<dbReference type="Pfam" id="PF01032">
    <property type="entry name" value="FecCD"/>
    <property type="match status" value="1"/>
</dbReference>
<evidence type="ECO:0000256" key="13">
    <source>
        <dbReference type="SAM" id="Phobius"/>
    </source>
</evidence>
<dbReference type="STRING" id="1679170.AC625_19545"/>
<evidence type="ECO:0000256" key="12">
    <source>
        <dbReference type="ARBA" id="ARBA00031465"/>
    </source>
</evidence>
<dbReference type="GO" id="GO:0022857">
    <property type="term" value="F:transmembrane transporter activity"/>
    <property type="evidence" value="ECO:0007669"/>
    <property type="project" value="InterPro"/>
</dbReference>
<reference evidence="15" key="1">
    <citation type="submission" date="2015-07" db="EMBL/GenBank/DDBJ databases">
        <title>Genome sequencing project for genomic taxonomy and phylogenomics of Bacillus-like bacteria.</title>
        <authorList>
            <person name="Liu B."/>
            <person name="Wang J."/>
            <person name="Zhu Y."/>
            <person name="Liu G."/>
            <person name="Chen Q."/>
            <person name="Chen Z."/>
            <person name="Lan J."/>
            <person name="Che J."/>
            <person name="Ge C."/>
            <person name="Shi H."/>
            <person name="Pan Z."/>
            <person name="Liu X."/>
        </authorList>
    </citation>
    <scope>NUCLEOTIDE SEQUENCE [LARGE SCALE GENOMIC DNA]</scope>
    <source>
        <strain evidence="15">FJAT-27997</strain>
    </source>
</reference>
<dbReference type="RefSeq" id="WP_049682813.1">
    <property type="nucleotide sequence ID" value="NZ_LFZW01000001.1"/>
</dbReference>
<keyword evidence="15" id="KW-1185">Reference proteome</keyword>
<protein>
    <recommendedName>
        <fullName evidence="3">Probable heme-iron transport system permease protein IsdF</fullName>
    </recommendedName>
    <alternativeName>
        <fullName evidence="12">Iron-regulated surface determinant protein F</fullName>
    </alternativeName>
    <alternativeName>
        <fullName evidence="11">Staphylococcal iron-regulated protein G</fullName>
    </alternativeName>
</protein>
<evidence type="ECO:0000313" key="15">
    <source>
        <dbReference type="Proteomes" id="UP000037146"/>
    </source>
</evidence>
<evidence type="ECO:0000256" key="9">
    <source>
        <dbReference type="ARBA" id="ARBA00023136"/>
    </source>
</evidence>
<dbReference type="GO" id="GO:0005886">
    <property type="term" value="C:plasma membrane"/>
    <property type="evidence" value="ECO:0007669"/>
    <property type="project" value="UniProtKB-SubCell"/>
</dbReference>
<feature type="transmembrane region" description="Helical" evidence="13">
    <location>
        <begin position="109"/>
        <end position="130"/>
    </location>
</feature>
<feature type="transmembrane region" description="Helical" evidence="13">
    <location>
        <begin position="230"/>
        <end position="257"/>
    </location>
</feature>
<feature type="transmembrane region" description="Helical" evidence="13">
    <location>
        <begin position="83"/>
        <end position="102"/>
    </location>
</feature>
<evidence type="ECO:0000256" key="11">
    <source>
        <dbReference type="ARBA" id="ARBA00031149"/>
    </source>
</evidence>
<keyword evidence="4" id="KW-0813">Transport</keyword>
<comment type="caution">
    <text evidence="14">The sequence shown here is derived from an EMBL/GenBank/DDBJ whole genome shotgun (WGS) entry which is preliminary data.</text>
</comment>
<keyword evidence="7 13" id="KW-1133">Transmembrane helix</keyword>
<dbReference type="SUPFAM" id="SSF81345">
    <property type="entry name" value="ABC transporter involved in vitamin B12 uptake, BtuC"/>
    <property type="match status" value="1"/>
</dbReference>
<dbReference type="InterPro" id="IPR037294">
    <property type="entry name" value="ABC_BtuC-like"/>
</dbReference>
<keyword evidence="9 13" id="KW-0472">Membrane</keyword>
<comment type="subcellular location">
    <subcellularLocation>
        <location evidence="1">Cell membrane</location>
        <topology evidence="1">Multi-pass membrane protein</topology>
    </subcellularLocation>
</comment>
<feature type="transmembrane region" description="Helical" evidence="13">
    <location>
        <begin position="142"/>
        <end position="166"/>
    </location>
</feature>
<dbReference type="InterPro" id="IPR000522">
    <property type="entry name" value="ABC_transptr_permease_BtuC"/>
</dbReference>